<reference evidence="4 5" key="1">
    <citation type="submission" date="2024-08" db="EMBL/GenBank/DDBJ databases">
        <title>Genome sequence of Streptomyces aureus CACIA-1.46HGO.</title>
        <authorList>
            <person name="Evangelista-Martinez Z."/>
        </authorList>
    </citation>
    <scope>NUCLEOTIDE SEQUENCE [LARGE SCALE GENOMIC DNA]</scope>
    <source>
        <strain evidence="4 5">CACIA-1.46HGO</strain>
    </source>
</reference>
<sequence>MTHRRRGTRHTGHTRRTHRARHARQGAVVLAATLIAAGAGCSAPEEGAHRAAPHGTGAPAPSAAAGGATDGQRGFTLVASGDVLPHASIIEQAKTDASGDGYDFAPMLSAVQPVIAKADLAICHMETIYGAGGHYTGSPTFKSPPEVAKGLRDTGYDACSTASSHALDDGAAGIDRTLGAMDRAGISHTGSARTAAEGGSPAWLRAGGAKVAHLAYTYDTNGLPLPKGRPWAVNVIDRQRIVKDARAARKAGADVVVLSLHWGTEWQEEPDEDQLRLGDELTASRTDGRPDIDLILGTHAHVPQAYEKVNGTWVVYGLGDQIAGEMFNADGAQDARGNEGTIGRFTFAPPERPGGRWEVRKAEFIPQWFNLGSKRVINVNQSIHDGLGLTDVRDRISQAVLSRGAAKDGLTMGR</sequence>
<comment type="similarity">
    <text evidence="1">Belongs to the CapA family.</text>
</comment>
<dbReference type="InterPro" id="IPR052169">
    <property type="entry name" value="CW_Biosynth-Accessory"/>
</dbReference>
<dbReference type="SMART" id="SM00854">
    <property type="entry name" value="PGA_cap"/>
    <property type="match status" value="1"/>
</dbReference>
<evidence type="ECO:0000313" key="4">
    <source>
        <dbReference type="EMBL" id="MFA3843486.1"/>
    </source>
</evidence>
<dbReference type="PANTHER" id="PTHR33393:SF13">
    <property type="entry name" value="PGA BIOSYNTHESIS PROTEIN CAPA"/>
    <property type="match status" value="1"/>
</dbReference>
<comment type="caution">
    <text evidence="4">The sequence shown here is derived from an EMBL/GenBank/DDBJ whole genome shotgun (WGS) entry which is preliminary data.</text>
</comment>
<dbReference type="SUPFAM" id="SSF56300">
    <property type="entry name" value="Metallo-dependent phosphatases"/>
    <property type="match status" value="1"/>
</dbReference>
<evidence type="ECO:0000313" key="5">
    <source>
        <dbReference type="Proteomes" id="UP001571476"/>
    </source>
</evidence>
<dbReference type="Proteomes" id="UP001571476">
    <property type="component" value="Unassembled WGS sequence"/>
</dbReference>
<feature type="domain" description="Capsule synthesis protein CapA" evidence="3">
    <location>
        <begin position="76"/>
        <end position="325"/>
    </location>
</feature>
<protein>
    <submittedName>
        <fullName evidence="4">CapA family protein</fullName>
    </submittedName>
</protein>
<gene>
    <name evidence="4" type="ORF">ACEG43_46540</name>
</gene>
<accession>A0ABV4SYH1</accession>
<proteinExistence type="inferred from homology"/>
<dbReference type="InterPro" id="IPR019079">
    <property type="entry name" value="Capsule_synth_CapA"/>
</dbReference>
<feature type="region of interest" description="Disordered" evidence="2">
    <location>
        <begin position="44"/>
        <end position="71"/>
    </location>
</feature>
<evidence type="ECO:0000259" key="3">
    <source>
        <dbReference type="SMART" id="SM00854"/>
    </source>
</evidence>
<dbReference type="Gene3D" id="3.60.21.10">
    <property type="match status" value="1"/>
</dbReference>
<evidence type="ECO:0000256" key="2">
    <source>
        <dbReference type="SAM" id="MobiDB-lite"/>
    </source>
</evidence>
<dbReference type="EMBL" id="JBGOSP010000062">
    <property type="protein sequence ID" value="MFA3843486.1"/>
    <property type="molecule type" value="Genomic_DNA"/>
</dbReference>
<feature type="compositionally biased region" description="Low complexity" evidence="2">
    <location>
        <begin position="53"/>
        <end position="67"/>
    </location>
</feature>
<feature type="region of interest" description="Disordered" evidence="2">
    <location>
        <begin position="1"/>
        <end position="23"/>
    </location>
</feature>
<dbReference type="CDD" id="cd07381">
    <property type="entry name" value="MPP_CapA"/>
    <property type="match status" value="1"/>
</dbReference>
<dbReference type="PANTHER" id="PTHR33393">
    <property type="entry name" value="POLYGLUTAMINE SYNTHESIS ACCESSORY PROTEIN RV0574C-RELATED"/>
    <property type="match status" value="1"/>
</dbReference>
<dbReference type="Pfam" id="PF09587">
    <property type="entry name" value="PGA_cap"/>
    <property type="match status" value="1"/>
</dbReference>
<keyword evidence="5" id="KW-1185">Reference proteome</keyword>
<organism evidence="4 5">
    <name type="scientific">Streptomyces aureus</name>
    <dbReference type="NCBI Taxonomy" id="193461"/>
    <lineage>
        <taxon>Bacteria</taxon>
        <taxon>Bacillati</taxon>
        <taxon>Actinomycetota</taxon>
        <taxon>Actinomycetes</taxon>
        <taxon>Kitasatosporales</taxon>
        <taxon>Streptomycetaceae</taxon>
        <taxon>Streptomyces</taxon>
    </lineage>
</organism>
<dbReference type="RefSeq" id="WP_372567306.1">
    <property type="nucleotide sequence ID" value="NZ_JBGOSP010000062.1"/>
</dbReference>
<evidence type="ECO:0000256" key="1">
    <source>
        <dbReference type="ARBA" id="ARBA00005662"/>
    </source>
</evidence>
<name>A0ABV4SYH1_9ACTN</name>
<dbReference type="InterPro" id="IPR029052">
    <property type="entry name" value="Metallo-depent_PP-like"/>
</dbReference>